<geneLocation type="plasmid" evidence="1 2">
    <name>pDV</name>
</geneLocation>
<keyword evidence="1" id="KW-0614">Plasmid</keyword>
<keyword evidence="2" id="KW-1185">Reference proteome</keyword>
<dbReference type="EnsemblBacteria" id="AAS94375">
    <property type="protein sequence ID" value="AAS94375"/>
    <property type="gene ID" value="DVUA0083"/>
</dbReference>
<dbReference type="EMBL" id="AE017286">
    <property type="protein sequence ID" value="AAS94375.1"/>
    <property type="molecule type" value="Genomic_DNA"/>
</dbReference>
<dbReference type="HOGENOM" id="CLU_3250585_0_0_7"/>
<dbReference type="AlphaFoldDB" id="Q72WK6"/>
<evidence type="ECO:0000313" key="1">
    <source>
        <dbReference type="EMBL" id="AAS94375.1"/>
    </source>
</evidence>
<proteinExistence type="predicted"/>
<protein>
    <submittedName>
        <fullName evidence="1">Uncharacterized protein</fullName>
    </submittedName>
</protein>
<gene>
    <name evidence="1" type="ordered locus">DVUA0083</name>
</gene>
<organism evidence="1 2">
    <name type="scientific">Nitratidesulfovibrio vulgaris (strain ATCC 29579 / DSM 644 / CCUG 34227 / NCIMB 8303 / VKM B-1760 / Hildenborough)</name>
    <name type="common">Desulfovibrio vulgaris</name>
    <dbReference type="NCBI Taxonomy" id="882"/>
    <lineage>
        <taxon>Bacteria</taxon>
        <taxon>Pseudomonadati</taxon>
        <taxon>Thermodesulfobacteriota</taxon>
        <taxon>Desulfovibrionia</taxon>
        <taxon>Desulfovibrionales</taxon>
        <taxon>Desulfovibrionaceae</taxon>
        <taxon>Nitratidesulfovibrio</taxon>
    </lineage>
</organism>
<dbReference type="Proteomes" id="UP000002194">
    <property type="component" value="Plasmid pDV"/>
</dbReference>
<reference evidence="1 2" key="1">
    <citation type="journal article" date="2004" name="Nat. Biotechnol.">
        <title>The genome sequence of the anaerobic, sulfate-reducing bacterium Desulfovibrio vulgaris Hildenborough.</title>
        <authorList>
            <person name="Heidelberg J.F."/>
            <person name="Seshadri R."/>
            <person name="Haveman S.A."/>
            <person name="Hemme C.L."/>
            <person name="Paulsen I.T."/>
            <person name="Kolonay J.F."/>
            <person name="Eisen J.A."/>
            <person name="Ward N."/>
            <person name="Methe B."/>
            <person name="Brinkac L.M."/>
            <person name="Daugherty S.C."/>
            <person name="Deboy R.T."/>
            <person name="Dodson R.J."/>
            <person name="Durkin A.S."/>
            <person name="Madupu R."/>
            <person name="Nelson W.C."/>
            <person name="Sullivan S.A."/>
            <person name="Fouts D."/>
            <person name="Haft D.H."/>
            <person name="Selengut J."/>
            <person name="Peterson J.D."/>
            <person name="Davidsen T.M."/>
            <person name="Zafar N."/>
            <person name="Zhou L."/>
            <person name="Radune D."/>
            <person name="Dimitrov G."/>
            <person name="Hance M."/>
            <person name="Tran K."/>
            <person name="Khouri H."/>
            <person name="Gill J."/>
            <person name="Utterback T.R."/>
            <person name="Feldblyum T.V."/>
            <person name="Wall J.D."/>
            <person name="Voordouw G."/>
            <person name="Fraser C.M."/>
        </authorList>
    </citation>
    <scope>NUCLEOTIDE SEQUENCE [LARGE SCALE GENOMIC DNA]</scope>
    <source>
        <strain evidence="2">ATCC 29579 / DSM 644 / NCIMB 8303 / VKM B-1760 / Hildenborough</strain>
        <plasmid evidence="2">pDV</plasmid>
    </source>
</reference>
<name>Q72WK6_NITV2</name>
<dbReference type="KEGG" id="dvu:DVUA0083"/>
<accession>Q72WK6</accession>
<sequence length="42" mass="4637">MPRQLICLVPTDAPDGVLVFTRGKACYLEYPLKLFVPSSIPS</sequence>
<evidence type="ECO:0000313" key="2">
    <source>
        <dbReference type="Proteomes" id="UP000002194"/>
    </source>
</evidence>